<evidence type="ECO:0000313" key="1">
    <source>
        <dbReference type="EMBL" id="GAG81024.1"/>
    </source>
</evidence>
<dbReference type="EMBL" id="BART01009791">
    <property type="protein sequence ID" value="GAG81024.1"/>
    <property type="molecule type" value="Genomic_DNA"/>
</dbReference>
<accession>X1AGH2</accession>
<feature type="non-terminal residue" evidence="1">
    <location>
        <position position="105"/>
    </location>
</feature>
<name>X1AGH2_9ZZZZ</name>
<proteinExistence type="predicted"/>
<comment type="caution">
    <text evidence="1">The sequence shown here is derived from an EMBL/GenBank/DDBJ whole genome shotgun (WGS) entry which is preliminary data.</text>
</comment>
<protein>
    <submittedName>
        <fullName evidence="1">Uncharacterized protein</fullName>
    </submittedName>
</protein>
<dbReference type="AlphaFoldDB" id="X1AGH2"/>
<sequence length="105" mass="10907">MKRTALAILFSGVLCYSLASAVDIKTTNGPGGWQRDGNIIGVQNPDQDIVDLQGVTVLGIVGGGDMNASTYDPRGIEADAFLFSSHTGDIQSLSVTNDVAFSGDT</sequence>
<reference evidence="1" key="1">
    <citation type="journal article" date="2014" name="Front. Microbiol.">
        <title>High frequency of phylogenetically diverse reductive dehalogenase-homologous genes in deep subseafloor sedimentary metagenomes.</title>
        <authorList>
            <person name="Kawai M."/>
            <person name="Futagami T."/>
            <person name="Toyoda A."/>
            <person name="Takaki Y."/>
            <person name="Nishi S."/>
            <person name="Hori S."/>
            <person name="Arai W."/>
            <person name="Tsubouchi T."/>
            <person name="Morono Y."/>
            <person name="Uchiyama I."/>
            <person name="Ito T."/>
            <person name="Fujiyama A."/>
            <person name="Inagaki F."/>
            <person name="Takami H."/>
        </authorList>
    </citation>
    <scope>NUCLEOTIDE SEQUENCE</scope>
    <source>
        <strain evidence="1">Expedition CK06-06</strain>
    </source>
</reference>
<organism evidence="1">
    <name type="scientific">marine sediment metagenome</name>
    <dbReference type="NCBI Taxonomy" id="412755"/>
    <lineage>
        <taxon>unclassified sequences</taxon>
        <taxon>metagenomes</taxon>
        <taxon>ecological metagenomes</taxon>
    </lineage>
</organism>
<gene>
    <name evidence="1" type="ORF">S01H4_21589</name>
</gene>